<evidence type="ECO:0000313" key="2">
    <source>
        <dbReference type="Proteomes" id="UP000054995"/>
    </source>
</evidence>
<protein>
    <submittedName>
        <fullName evidence="1">Uncharacterized protein</fullName>
    </submittedName>
</protein>
<keyword evidence="2" id="KW-1185">Reference proteome</keyword>
<organism evidence="1 2">
    <name type="scientific">Trichinella pseudospiralis</name>
    <name type="common">Parasitic roundworm</name>
    <dbReference type="NCBI Taxonomy" id="6337"/>
    <lineage>
        <taxon>Eukaryota</taxon>
        <taxon>Metazoa</taxon>
        <taxon>Ecdysozoa</taxon>
        <taxon>Nematoda</taxon>
        <taxon>Enoplea</taxon>
        <taxon>Dorylaimia</taxon>
        <taxon>Trichinellida</taxon>
        <taxon>Trichinellidae</taxon>
        <taxon>Trichinella</taxon>
    </lineage>
</organism>
<accession>A0A0V1G392</accession>
<proteinExistence type="predicted"/>
<sequence>MEHMDTKKCNTLHVMNNPYSTRNLAVHLQHYSGVETLKQNIPHQKRYVGKQPEATVELVTRLAYLWSGKSSKYNDDKDDFLPVWVNRGTVCMKYNYTYLAWLGCLA</sequence>
<comment type="caution">
    <text evidence="1">The sequence shown here is derived from an EMBL/GenBank/DDBJ whole genome shotgun (WGS) entry which is preliminary data.</text>
</comment>
<dbReference type="AlphaFoldDB" id="A0A0V1G392"/>
<name>A0A0V1G392_TRIPS</name>
<dbReference type="EMBL" id="JYDT01000006">
    <property type="protein sequence ID" value="KRY92556.1"/>
    <property type="molecule type" value="Genomic_DNA"/>
</dbReference>
<evidence type="ECO:0000313" key="1">
    <source>
        <dbReference type="EMBL" id="KRY92556.1"/>
    </source>
</evidence>
<gene>
    <name evidence="1" type="ORF">T4D_786</name>
</gene>
<reference evidence="1 2" key="1">
    <citation type="submission" date="2015-01" db="EMBL/GenBank/DDBJ databases">
        <title>Evolution of Trichinella species and genotypes.</title>
        <authorList>
            <person name="Korhonen P.K."/>
            <person name="Edoardo P."/>
            <person name="Giuseppe L.R."/>
            <person name="Gasser R.B."/>
        </authorList>
    </citation>
    <scope>NUCLEOTIDE SEQUENCE [LARGE SCALE GENOMIC DNA]</scope>
    <source>
        <strain evidence="1">ISS470</strain>
    </source>
</reference>
<dbReference type="Proteomes" id="UP000054995">
    <property type="component" value="Unassembled WGS sequence"/>
</dbReference>